<dbReference type="Proteomes" id="UP001595693">
    <property type="component" value="Unassembled WGS sequence"/>
</dbReference>
<dbReference type="InterPro" id="IPR018060">
    <property type="entry name" value="HTH_AraC"/>
</dbReference>
<dbReference type="InterPro" id="IPR018062">
    <property type="entry name" value="HTH_AraC-typ_CS"/>
</dbReference>
<proteinExistence type="predicted"/>
<evidence type="ECO:0000313" key="5">
    <source>
        <dbReference type="EMBL" id="MFC3936969.1"/>
    </source>
</evidence>
<dbReference type="PROSITE" id="PS00041">
    <property type="entry name" value="HTH_ARAC_FAMILY_1"/>
    <property type="match status" value="1"/>
</dbReference>
<evidence type="ECO:0000259" key="4">
    <source>
        <dbReference type="PROSITE" id="PS01124"/>
    </source>
</evidence>
<protein>
    <submittedName>
        <fullName evidence="5">Helix-turn-helix domain-containing protein</fullName>
    </submittedName>
</protein>
<dbReference type="SMART" id="SM00342">
    <property type="entry name" value="HTH_ARAC"/>
    <property type="match status" value="1"/>
</dbReference>
<dbReference type="PROSITE" id="PS01124">
    <property type="entry name" value="HTH_ARAC_FAMILY_2"/>
    <property type="match status" value="1"/>
</dbReference>
<keyword evidence="1" id="KW-0805">Transcription regulation</keyword>
<name>A0ABV8DFT2_9BURK</name>
<dbReference type="EMBL" id="JBHSAJ010000060">
    <property type="protein sequence ID" value="MFC3936969.1"/>
    <property type="molecule type" value="Genomic_DNA"/>
</dbReference>
<organism evidence="5 6">
    <name type="scientific">Acidovorax facilis</name>
    <dbReference type="NCBI Taxonomy" id="12917"/>
    <lineage>
        <taxon>Bacteria</taxon>
        <taxon>Pseudomonadati</taxon>
        <taxon>Pseudomonadota</taxon>
        <taxon>Betaproteobacteria</taxon>
        <taxon>Burkholderiales</taxon>
        <taxon>Comamonadaceae</taxon>
        <taxon>Acidovorax</taxon>
    </lineage>
</organism>
<evidence type="ECO:0000313" key="6">
    <source>
        <dbReference type="Proteomes" id="UP001595693"/>
    </source>
</evidence>
<evidence type="ECO:0000256" key="3">
    <source>
        <dbReference type="ARBA" id="ARBA00023163"/>
    </source>
</evidence>
<evidence type="ECO:0000256" key="2">
    <source>
        <dbReference type="ARBA" id="ARBA00023125"/>
    </source>
</evidence>
<feature type="domain" description="HTH araC/xylS-type" evidence="4">
    <location>
        <begin position="105"/>
        <end position="202"/>
    </location>
</feature>
<reference evidence="6" key="1">
    <citation type="journal article" date="2019" name="Int. J. Syst. Evol. Microbiol.">
        <title>The Global Catalogue of Microorganisms (GCM) 10K type strain sequencing project: providing services to taxonomists for standard genome sequencing and annotation.</title>
        <authorList>
            <consortium name="The Broad Institute Genomics Platform"/>
            <consortium name="The Broad Institute Genome Sequencing Center for Infectious Disease"/>
            <person name="Wu L."/>
            <person name="Ma J."/>
        </authorList>
    </citation>
    <scope>NUCLEOTIDE SEQUENCE [LARGE SCALE GENOMIC DNA]</scope>
    <source>
        <strain evidence="6">CCUG 2113</strain>
    </source>
</reference>
<dbReference type="Pfam" id="PF12833">
    <property type="entry name" value="HTH_18"/>
    <property type="match status" value="1"/>
</dbReference>
<accession>A0ABV8DFT2</accession>
<dbReference type="PANTHER" id="PTHR46796">
    <property type="entry name" value="HTH-TYPE TRANSCRIPTIONAL ACTIVATOR RHAS-RELATED"/>
    <property type="match status" value="1"/>
</dbReference>
<dbReference type="InterPro" id="IPR050204">
    <property type="entry name" value="AraC_XylS_family_regulators"/>
</dbReference>
<evidence type="ECO:0000256" key="1">
    <source>
        <dbReference type="ARBA" id="ARBA00023015"/>
    </source>
</evidence>
<keyword evidence="3" id="KW-0804">Transcription</keyword>
<gene>
    <name evidence="5" type="ORF">ACFOW3_20285</name>
</gene>
<dbReference type="InterPro" id="IPR009057">
    <property type="entry name" value="Homeodomain-like_sf"/>
</dbReference>
<dbReference type="RefSeq" id="WP_055395653.1">
    <property type="nucleotide sequence ID" value="NZ_JAMXAX010000004.1"/>
</dbReference>
<keyword evidence="2" id="KW-0238">DNA-binding</keyword>
<keyword evidence="6" id="KW-1185">Reference proteome</keyword>
<sequence length="215" mass="23539">MPQLLQPWEAWHHTSCAADSTVVVPDGCRDLILHALPHQPPTWFVTDLADSTYTVSGTVGERYWGFRMQPGTQIDSQRLLALLQNQPMNDAHDALPLLHDCVVLDTRVADALQSLARHSEVAQAARQLGVSERTLQRLIQAATGRPPAYWKCLARVRRAAQALPAAASLAECAADHGYTDQAHMTREFGRWLGRTPAAVVASPQWQAAIGASGYC</sequence>
<dbReference type="SUPFAM" id="SSF46689">
    <property type="entry name" value="Homeodomain-like"/>
    <property type="match status" value="1"/>
</dbReference>
<dbReference type="Gene3D" id="1.10.10.60">
    <property type="entry name" value="Homeodomain-like"/>
    <property type="match status" value="1"/>
</dbReference>
<comment type="caution">
    <text evidence="5">The sequence shown here is derived from an EMBL/GenBank/DDBJ whole genome shotgun (WGS) entry which is preliminary data.</text>
</comment>